<feature type="region of interest" description="Disordered" evidence="1">
    <location>
        <begin position="41"/>
        <end position="157"/>
    </location>
</feature>
<comment type="caution">
    <text evidence="3">The sequence shown here is derived from an EMBL/GenBank/DDBJ whole genome shotgun (WGS) entry which is preliminary data.</text>
</comment>
<evidence type="ECO:0000313" key="4">
    <source>
        <dbReference type="Proteomes" id="UP001208690"/>
    </source>
</evidence>
<protein>
    <submittedName>
        <fullName evidence="3">FHA domain-containing protein</fullName>
    </submittedName>
</protein>
<gene>
    <name evidence="3" type="ORF">MUB52_16935</name>
</gene>
<dbReference type="EMBL" id="JALIEB010000012">
    <property type="protein sequence ID" value="MCV3273119.1"/>
    <property type="molecule type" value="Genomic_DNA"/>
</dbReference>
<dbReference type="RefSeq" id="WP_263845437.1">
    <property type="nucleotide sequence ID" value="NZ_JALIEB010000012.1"/>
</dbReference>
<feature type="compositionally biased region" description="Acidic residues" evidence="1">
    <location>
        <begin position="116"/>
        <end position="125"/>
    </location>
</feature>
<dbReference type="InterPro" id="IPR000253">
    <property type="entry name" value="FHA_dom"/>
</dbReference>
<proteinExistence type="predicted"/>
<dbReference type="CDD" id="cd00060">
    <property type="entry name" value="FHA"/>
    <property type="match status" value="1"/>
</dbReference>
<feature type="compositionally biased region" description="Acidic residues" evidence="1">
    <location>
        <begin position="83"/>
        <end position="94"/>
    </location>
</feature>
<sequence>MTLFRKVFQNQSTPATGDEGLDEDALREAFMETSDERVLSLDPFAVAETGDDDDLAADLSRDDDVDDLGEAGEAAPDVQEAPEAVEEEEDEDAGADIAAVLAQTRLPEEEPRTEADDADEPEPEDQLARDMAPEPHETAFDDEPAQEMVGGPDSEADTDPEVVAFAKRQLELSVTPDAPAPAAPVDLSGAANGAPVPAPMAGRSGRQAGRVKTRLLGFNRGDHGAQDPIGATSGATATPQNERFPVGWLVVVEGPGVGHAFSIFTGASMIGRGEDQGIKLDFGDNSISRHNHAAIAYDEEQNKFYIGHGGKSNIIRRNARPVLSTEELHHADLIRIGETTLRFVALCGSDFKWDVTDGGDASEL</sequence>
<evidence type="ECO:0000313" key="3">
    <source>
        <dbReference type="EMBL" id="MCV3273119.1"/>
    </source>
</evidence>
<evidence type="ECO:0000259" key="2">
    <source>
        <dbReference type="Pfam" id="PF00498"/>
    </source>
</evidence>
<feature type="compositionally biased region" description="Acidic residues" evidence="1">
    <location>
        <begin position="49"/>
        <end position="70"/>
    </location>
</feature>
<keyword evidence="4" id="KW-1185">Reference proteome</keyword>
<feature type="compositionally biased region" description="Basic and acidic residues" evidence="1">
    <location>
        <begin position="126"/>
        <end position="139"/>
    </location>
</feature>
<evidence type="ECO:0000256" key="1">
    <source>
        <dbReference type="SAM" id="MobiDB-lite"/>
    </source>
</evidence>
<feature type="region of interest" description="Disordered" evidence="1">
    <location>
        <begin position="1"/>
        <end position="23"/>
    </location>
</feature>
<feature type="domain" description="FHA" evidence="2">
    <location>
        <begin position="270"/>
        <end position="337"/>
    </location>
</feature>
<dbReference type="Gene3D" id="2.60.200.20">
    <property type="match status" value="1"/>
</dbReference>
<feature type="compositionally biased region" description="Low complexity" evidence="1">
    <location>
        <begin position="73"/>
        <end position="82"/>
    </location>
</feature>
<feature type="compositionally biased region" description="Basic and acidic residues" evidence="1">
    <location>
        <begin position="106"/>
        <end position="115"/>
    </location>
</feature>
<organism evidence="3 4">
    <name type="scientific">Roseobacter sinensis</name>
    <dbReference type="NCBI Taxonomy" id="2931391"/>
    <lineage>
        <taxon>Bacteria</taxon>
        <taxon>Pseudomonadati</taxon>
        <taxon>Pseudomonadota</taxon>
        <taxon>Alphaproteobacteria</taxon>
        <taxon>Rhodobacterales</taxon>
        <taxon>Roseobacteraceae</taxon>
        <taxon>Roseobacter</taxon>
    </lineage>
</organism>
<dbReference type="Pfam" id="PF00498">
    <property type="entry name" value="FHA"/>
    <property type="match status" value="1"/>
</dbReference>
<name>A0ABT3BJ15_9RHOB</name>
<dbReference type="SUPFAM" id="SSF49879">
    <property type="entry name" value="SMAD/FHA domain"/>
    <property type="match status" value="1"/>
</dbReference>
<dbReference type="InterPro" id="IPR008984">
    <property type="entry name" value="SMAD_FHA_dom_sf"/>
</dbReference>
<dbReference type="Proteomes" id="UP001208690">
    <property type="component" value="Unassembled WGS sequence"/>
</dbReference>
<accession>A0ABT3BJ15</accession>
<reference evidence="3 4" key="1">
    <citation type="submission" date="2022-04" db="EMBL/GenBank/DDBJ databases">
        <title>Roseobacter sp. WL0113 is a bacterium isolated from neritic sediment.</title>
        <authorList>
            <person name="Wang L."/>
            <person name="He W."/>
            <person name="Zhang D.-F."/>
        </authorList>
    </citation>
    <scope>NUCLEOTIDE SEQUENCE [LARGE SCALE GENOMIC DNA]</scope>
    <source>
        <strain evidence="3 4">WL0113</strain>
    </source>
</reference>